<dbReference type="PANTHER" id="PTHR43876">
    <property type="entry name" value="UBIQUINONE BIOSYNTHESIS MONOOXYGENASE COQ6, MITOCHONDRIAL"/>
    <property type="match status" value="1"/>
</dbReference>
<keyword evidence="7" id="KW-0503">Monooxygenase</keyword>
<dbReference type="SUPFAM" id="SSF51905">
    <property type="entry name" value="FAD/NAD(P)-binding domain"/>
    <property type="match status" value="1"/>
</dbReference>
<comment type="similarity">
    <text evidence="3">Belongs to the UbiH/COQ6 family.</text>
</comment>
<dbReference type="UniPathway" id="UPA00232"/>
<keyword evidence="10" id="KW-1185">Reference proteome</keyword>
<keyword evidence="5" id="KW-0274">FAD</keyword>
<evidence type="ECO:0000313" key="10">
    <source>
        <dbReference type="Proteomes" id="UP000192342"/>
    </source>
</evidence>
<comment type="pathway">
    <text evidence="2">Cofactor biosynthesis; ubiquinone biosynthesis.</text>
</comment>
<dbReference type="InterPro" id="IPR036188">
    <property type="entry name" value="FAD/NAD-bd_sf"/>
</dbReference>
<evidence type="ECO:0000256" key="3">
    <source>
        <dbReference type="ARBA" id="ARBA00005349"/>
    </source>
</evidence>
<dbReference type="PRINTS" id="PR00420">
    <property type="entry name" value="RNGMNOXGNASE"/>
</dbReference>
<dbReference type="Proteomes" id="UP000192342">
    <property type="component" value="Unassembled WGS sequence"/>
</dbReference>
<evidence type="ECO:0000313" key="9">
    <source>
        <dbReference type="EMBL" id="ORE87475.1"/>
    </source>
</evidence>
<dbReference type="PANTHER" id="PTHR43876:SF7">
    <property type="entry name" value="UBIQUINONE BIOSYNTHESIS MONOOXYGENASE COQ6, MITOCHONDRIAL"/>
    <property type="match status" value="1"/>
</dbReference>
<dbReference type="AlphaFoldDB" id="A0A1Y1SEP1"/>
<dbReference type="InterPro" id="IPR002938">
    <property type="entry name" value="FAD-bd"/>
</dbReference>
<keyword evidence="4" id="KW-0285">Flavoprotein</keyword>
<evidence type="ECO:0000256" key="4">
    <source>
        <dbReference type="ARBA" id="ARBA00022630"/>
    </source>
</evidence>
<keyword evidence="6" id="KW-0560">Oxidoreductase</keyword>
<dbReference type="NCBIfam" id="TIGR01988">
    <property type="entry name" value="Ubi-OHases"/>
    <property type="match status" value="1"/>
</dbReference>
<evidence type="ECO:0000256" key="5">
    <source>
        <dbReference type="ARBA" id="ARBA00022827"/>
    </source>
</evidence>
<gene>
    <name evidence="9" type="ORF">ATO7_10547</name>
</gene>
<evidence type="ECO:0000256" key="6">
    <source>
        <dbReference type="ARBA" id="ARBA00023002"/>
    </source>
</evidence>
<dbReference type="STRING" id="1317117.ATO7_10547"/>
<dbReference type="GO" id="GO:0006744">
    <property type="term" value="P:ubiquinone biosynthetic process"/>
    <property type="evidence" value="ECO:0007669"/>
    <property type="project" value="UniProtKB-UniPathway"/>
</dbReference>
<dbReference type="EMBL" id="AQQV01000002">
    <property type="protein sequence ID" value="ORE87475.1"/>
    <property type="molecule type" value="Genomic_DNA"/>
</dbReference>
<feature type="domain" description="FAD-binding" evidence="8">
    <location>
        <begin position="7"/>
        <end position="341"/>
    </location>
</feature>
<accession>A0A1Y1SEP1</accession>
<dbReference type="Pfam" id="PF01494">
    <property type="entry name" value="FAD_binding_3"/>
    <property type="match status" value="1"/>
</dbReference>
<dbReference type="InterPro" id="IPR051205">
    <property type="entry name" value="UbiH/COQ6_monooxygenase"/>
</dbReference>
<dbReference type="GO" id="GO:0016705">
    <property type="term" value="F:oxidoreductase activity, acting on paired donors, with incorporation or reduction of molecular oxygen"/>
    <property type="evidence" value="ECO:0007669"/>
    <property type="project" value="InterPro"/>
</dbReference>
<dbReference type="GO" id="GO:0004497">
    <property type="term" value="F:monooxygenase activity"/>
    <property type="evidence" value="ECO:0007669"/>
    <property type="project" value="UniProtKB-KW"/>
</dbReference>
<dbReference type="Gene3D" id="3.50.50.60">
    <property type="entry name" value="FAD/NAD(P)-binding domain"/>
    <property type="match status" value="2"/>
</dbReference>
<evidence type="ECO:0000256" key="2">
    <source>
        <dbReference type="ARBA" id="ARBA00004749"/>
    </source>
</evidence>
<comment type="cofactor">
    <cofactor evidence="1">
        <name>FAD</name>
        <dbReference type="ChEBI" id="CHEBI:57692"/>
    </cofactor>
</comment>
<dbReference type="RefSeq" id="WP_083561704.1">
    <property type="nucleotide sequence ID" value="NZ_AQQV01000002.1"/>
</dbReference>
<sequence>MSSQRHDLAVVGAGPVGALTALLAAERGFSVALLDATPELGNAPPDGEYDLRVVALSPGSRALFEQAHAWPEALAARIQPYQRMHVWDADGKGEIDFDAASLGRESLGQIIEVRVLQWGLDQAVAHHAGITRYADSKLQQLIPDTQGSRLHCANGQVLEASVVVGADGRDSRVRAASGIGIETRDYAQSGVVAVLDAQPAFSDCARQVFTPRGPLGLLPLPHEQVSIVWSVEQAEAQRLCGLSDEAFCQELAHAVGDQRFALRSRRVSFPLRLQHATAYAQDQVALVGDAAHVVHPLAGLGMNLGFEDAAALITALDTPRRLRAPRAIDAALQRYARQRRRQVLPALGLIDGLDALFGARSAELMRLRAAGLGLVDRQQRMKAEFMAYALGGQQHAPGASVQR</sequence>
<organism evidence="9 10">
    <name type="scientific">Oceanococcus atlanticus</name>
    <dbReference type="NCBI Taxonomy" id="1317117"/>
    <lineage>
        <taxon>Bacteria</taxon>
        <taxon>Pseudomonadati</taxon>
        <taxon>Pseudomonadota</taxon>
        <taxon>Gammaproteobacteria</taxon>
        <taxon>Chromatiales</taxon>
        <taxon>Oceanococcaceae</taxon>
        <taxon>Oceanococcus</taxon>
    </lineage>
</organism>
<name>A0A1Y1SEP1_9GAMM</name>
<proteinExistence type="inferred from homology"/>
<evidence type="ECO:0000259" key="8">
    <source>
        <dbReference type="Pfam" id="PF01494"/>
    </source>
</evidence>
<dbReference type="InterPro" id="IPR010971">
    <property type="entry name" value="UbiH/COQ6"/>
</dbReference>
<protein>
    <submittedName>
        <fullName evidence="9">2-octaprenyl-3-methyl-6-methoxy-1,4-benzoquinol hydroxylase</fullName>
    </submittedName>
</protein>
<evidence type="ECO:0000256" key="7">
    <source>
        <dbReference type="ARBA" id="ARBA00023033"/>
    </source>
</evidence>
<dbReference type="GO" id="GO:0071949">
    <property type="term" value="F:FAD binding"/>
    <property type="evidence" value="ECO:0007669"/>
    <property type="project" value="InterPro"/>
</dbReference>
<dbReference type="OrthoDB" id="9769565at2"/>
<comment type="caution">
    <text evidence="9">The sequence shown here is derived from an EMBL/GenBank/DDBJ whole genome shotgun (WGS) entry which is preliminary data.</text>
</comment>
<reference evidence="9 10" key="1">
    <citation type="submission" date="2013-04" db="EMBL/GenBank/DDBJ databases">
        <title>Oceanococcus atlanticus 22II-S10r2 Genome Sequencing.</title>
        <authorList>
            <person name="Lai Q."/>
            <person name="Li G."/>
            <person name="Shao Z."/>
        </authorList>
    </citation>
    <scope>NUCLEOTIDE SEQUENCE [LARGE SCALE GENOMIC DNA]</scope>
    <source>
        <strain evidence="9 10">22II-S10r2</strain>
    </source>
</reference>
<evidence type="ECO:0000256" key="1">
    <source>
        <dbReference type="ARBA" id="ARBA00001974"/>
    </source>
</evidence>